<dbReference type="Proteomes" id="UP001596043">
    <property type="component" value="Unassembled WGS sequence"/>
</dbReference>
<protein>
    <submittedName>
        <fullName evidence="3">DUF2892 domain-containing protein</fullName>
    </submittedName>
</protein>
<dbReference type="RefSeq" id="WP_379979729.1">
    <property type="nucleotide sequence ID" value="NZ_JBHSFV010000008.1"/>
</dbReference>
<name>A0ABV9HXS2_9FLAO</name>
<gene>
    <name evidence="3" type="ORF">ACFO3O_13670</name>
</gene>
<proteinExistence type="predicted"/>
<accession>A0ABV9HXS2</accession>
<organism evidence="3 4">
    <name type="scientific">Dokdonia ponticola</name>
    <dbReference type="NCBI Taxonomy" id="2041041"/>
    <lineage>
        <taxon>Bacteria</taxon>
        <taxon>Pseudomonadati</taxon>
        <taxon>Bacteroidota</taxon>
        <taxon>Flavobacteriia</taxon>
        <taxon>Flavobacteriales</taxon>
        <taxon>Flavobacteriaceae</taxon>
        <taxon>Dokdonia</taxon>
    </lineage>
</organism>
<feature type="transmembrane region" description="Helical" evidence="1">
    <location>
        <begin position="12"/>
        <end position="29"/>
    </location>
</feature>
<dbReference type="EMBL" id="JBHSFV010000008">
    <property type="protein sequence ID" value="MFC4634964.1"/>
    <property type="molecule type" value="Genomic_DNA"/>
</dbReference>
<keyword evidence="1" id="KW-1133">Transmembrane helix</keyword>
<evidence type="ECO:0000313" key="4">
    <source>
        <dbReference type="Proteomes" id="UP001596043"/>
    </source>
</evidence>
<keyword evidence="1" id="KW-0812">Transmembrane</keyword>
<reference evidence="4" key="1">
    <citation type="journal article" date="2019" name="Int. J. Syst. Evol. Microbiol.">
        <title>The Global Catalogue of Microorganisms (GCM) 10K type strain sequencing project: providing services to taxonomists for standard genome sequencing and annotation.</title>
        <authorList>
            <consortium name="The Broad Institute Genomics Platform"/>
            <consortium name="The Broad Institute Genome Sequencing Center for Infectious Disease"/>
            <person name="Wu L."/>
            <person name="Ma J."/>
        </authorList>
    </citation>
    <scope>NUCLEOTIDE SEQUENCE [LARGE SCALE GENOMIC DNA]</scope>
    <source>
        <strain evidence="4">YJ-61-S</strain>
    </source>
</reference>
<evidence type="ECO:0000259" key="2">
    <source>
        <dbReference type="Pfam" id="PF11127"/>
    </source>
</evidence>
<keyword evidence="1" id="KW-0472">Membrane</keyword>
<keyword evidence="4" id="KW-1185">Reference proteome</keyword>
<evidence type="ECO:0000313" key="3">
    <source>
        <dbReference type="EMBL" id="MFC4634964.1"/>
    </source>
</evidence>
<evidence type="ECO:0000256" key="1">
    <source>
        <dbReference type="SAM" id="Phobius"/>
    </source>
</evidence>
<dbReference type="Pfam" id="PF11127">
    <property type="entry name" value="YgaP-like_TM"/>
    <property type="match status" value="1"/>
</dbReference>
<feature type="transmembrane region" description="Helical" evidence="1">
    <location>
        <begin position="35"/>
        <end position="59"/>
    </location>
</feature>
<sequence length="72" mass="7999">MEKNMGTIDRVVRFVIAIVVGVLYWQNVIEGTLAYILLAAAAIFLLTSFISFCPLYAAVGLKTFKESPKDQE</sequence>
<comment type="caution">
    <text evidence="3">The sequence shown here is derived from an EMBL/GenBank/DDBJ whole genome shotgun (WGS) entry which is preliminary data.</text>
</comment>
<feature type="domain" description="Inner membrane protein YgaP-like transmembrane" evidence="2">
    <location>
        <begin position="1"/>
        <end position="65"/>
    </location>
</feature>
<dbReference type="InterPro" id="IPR021309">
    <property type="entry name" value="YgaP-like_TM"/>
</dbReference>